<evidence type="ECO:0000313" key="2">
    <source>
        <dbReference type="Proteomes" id="UP000005580"/>
    </source>
</evidence>
<dbReference type="RefSeq" id="WP_004368065.1">
    <property type="nucleotide sequence ID" value="NZ_GL833116.1"/>
</dbReference>
<accession>E7RNU7</accession>
<protein>
    <submittedName>
        <fullName evidence="1">Uncharacterized protein</fullName>
    </submittedName>
</protein>
<dbReference type="Proteomes" id="UP000005580">
    <property type="component" value="Unassembled WGS sequence"/>
</dbReference>
<name>E7RNU7_9BACT</name>
<reference evidence="1" key="1">
    <citation type="submission" date="2011-01" db="EMBL/GenBank/DDBJ databases">
        <authorList>
            <person name="Muzny D."/>
            <person name="Qin X."/>
            <person name="Buhay C."/>
            <person name="Dugan-Rocha S."/>
            <person name="Ding Y."/>
            <person name="Chen G."/>
            <person name="Hawes A."/>
            <person name="Holder M."/>
            <person name="Jhangiani S."/>
            <person name="Johnson A."/>
            <person name="Khan Z."/>
            <person name="Li Z."/>
            <person name="Liu W."/>
            <person name="Liu X."/>
            <person name="Perez L."/>
            <person name="Shen H."/>
            <person name="Wang Q."/>
            <person name="Watt J."/>
            <person name="Xi L."/>
            <person name="Xin Y."/>
            <person name="Zhou J."/>
            <person name="Deng J."/>
            <person name="Jiang H."/>
            <person name="Liu Y."/>
            <person name="Qu J."/>
            <person name="Song X.-Z."/>
            <person name="Zhang L."/>
            <person name="Villasana D."/>
            <person name="Johnson A."/>
            <person name="Liu J."/>
            <person name="Liyanage D."/>
            <person name="Lorensuhewa L."/>
            <person name="Robinson T."/>
            <person name="Song A."/>
            <person name="Song B.-B."/>
            <person name="Dinh H."/>
            <person name="Thornton R."/>
            <person name="Coyle M."/>
            <person name="Francisco L."/>
            <person name="Jackson L."/>
            <person name="Javaid M."/>
            <person name="Korchina V."/>
            <person name="Kovar C."/>
            <person name="Mata R."/>
            <person name="Mathew T."/>
            <person name="Ngo R."/>
            <person name="Nguyen L."/>
            <person name="Nguyen N."/>
            <person name="Okwuonu G."/>
            <person name="Ongeri F."/>
            <person name="Pham C."/>
            <person name="Simmons D."/>
            <person name="Wilczek-Boney K."/>
            <person name="Hale W."/>
            <person name="Jakkamsetti A."/>
            <person name="Pham P."/>
            <person name="Ruth R."/>
            <person name="San Lucas F."/>
            <person name="Warren J."/>
            <person name="Zhang J."/>
            <person name="Zhao Z."/>
            <person name="Zhou C."/>
            <person name="Zhu D."/>
            <person name="Lee S."/>
            <person name="Bess C."/>
            <person name="Blankenburg K."/>
            <person name="Forbes L."/>
            <person name="Fu Q."/>
            <person name="Gubbala S."/>
            <person name="Hirani K."/>
            <person name="Jayaseelan J.C."/>
            <person name="Lara F."/>
            <person name="Munidasa M."/>
            <person name="Palculict T."/>
            <person name="Patil S."/>
            <person name="Pu L.-L."/>
            <person name="Saada N."/>
            <person name="Tang L."/>
            <person name="Weissenberger G."/>
            <person name="Zhu Y."/>
            <person name="Hemphill L."/>
            <person name="Shang Y."/>
            <person name="Youmans B."/>
            <person name="Ayvaz T."/>
            <person name="Ross M."/>
            <person name="Santibanez J."/>
            <person name="Aqrawi P."/>
            <person name="Gross S."/>
            <person name="Joshi V."/>
            <person name="Fowler G."/>
            <person name="Nazareth L."/>
            <person name="Reid J."/>
            <person name="Worley K."/>
            <person name="Petrosino J."/>
            <person name="Highlander S."/>
            <person name="Gibbs R."/>
        </authorList>
    </citation>
    <scope>NUCLEOTIDE SEQUENCE [LARGE SCALE GENOMIC DNA]</scope>
    <source>
        <strain evidence="1">ATCC 33269</strain>
    </source>
</reference>
<keyword evidence="2" id="KW-1185">Reference proteome</keyword>
<gene>
    <name evidence="1" type="ORF">HMPREF0663_10848</name>
</gene>
<sequence length="170" mass="18119">MEPNGGRFVGYRNIVLSNVNMHVSYKSGMQALHLAHNGIASVQSAAQAACIRDGKLCAFGAMNIPGILLAGTVSRYGQLSNAWGEFAAGASLQYTSYGGVQVLRLKFNSPLPCSANYVAIVTPNDDTSPYGCMPVVRHKTANYCDFLVVNDSGGEVTHVGLDFMIIGRNK</sequence>
<proteinExistence type="predicted"/>
<organism evidence="1 2">
    <name type="scientific">Hoylesella oralis ATCC 33269</name>
    <dbReference type="NCBI Taxonomy" id="873533"/>
    <lineage>
        <taxon>Bacteria</taxon>
        <taxon>Pseudomonadati</taxon>
        <taxon>Bacteroidota</taxon>
        <taxon>Bacteroidia</taxon>
        <taxon>Bacteroidales</taxon>
        <taxon>Prevotellaceae</taxon>
        <taxon>Hoylesella</taxon>
    </lineage>
</organism>
<evidence type="ECO:0000313" key="1">
    <source>
        <dbReference type="EMBL" id="EFZ37390.1"/>
    </source>
</evidence>
<dbReference type="AlphaFoldDB" id="E7RNU7"/>
<dbReference type="HOGENOM" id="CLU_1814082_0_0_10"/>
<comment type="caution">
    <text evidence="1">The sequence shown here is derived from an EMBL/GenBank/DDBJ whole genome shotgun (WGS) entry which is preliminary data.</text>
</comment>
<dbReference type="EMBL" id="AEPE02000003">
    <property type="protein sequence ID" value="EFZ37390.1"/>
    <property type="molecule type" value="Genomic_DNA"/>
</dbReference>